<evidence type="ECO:0000313" key="3">
    <source>
        <dbReference type="EMBL" id="MFH7595600.1"/>
    </source>
</evidence>
<dbReference type="InterPro" id="IPR036426">
    <property type="entry name" value="Bulb-type_lectin_dom_sf"/>
</dbReference>
<name>A0ABW7PB57_9ACTN</name>
<feature type="signal peptide" evidence="1">
    <location>
        <begin position="1"/>
        <end position="29"/>
    </location>
</feature>
<sequence>MIKHFMRRGLPVLALALLPVLASVPAADAAPAPAAAPAARSDAHFYGGSTLYKNQAWTSGNGRTVLRVQSDGNFVLYKDGRPAWQAPGVWPKANRAVFQEDGNFVVYDANGNAVWAAGTWHKGAYLSVQDDGNAVVYNGANQPVWATNTGD</sequence>
<dbReference type="RefSeq" id="WP_395509456.1">
    <property type="nucleotide sequence ID" value="NZ_JBBDHD010000020.1"/>
</dbReference>
<dbReference type="EMBL" id="JBBDHD010000020">
    <property type="protein sequence ID" value="MFH7595600.1"/>
    <property type="molecule type" value="Genomic_DNA"/>
</dbReference>
<evidence type="ECO:0000259" key="2">
    <source>
        <dbReference type="PROSITE" id="PS50927"/>
    </source>
</evidence>
<keyword evidence="4" id="KW-1185">Reference proteome</keyword>
<gene>
    <name evidence="3" type="ORF">WDV06_10930</name>
</gene>
<keyword evidence="1" id="KW-0732">Signal</keyword>
<reference evidence="3 4" key="1">
    <citation type="submission" date="2024-03" db="EMBL/GenBank/DDBJ databases">
        <title>Whole genome sequencing of Streptomyces racemochromogenes, to identify antimicrobial biosynthetic gene clusters.</title>
        <authorList>
            <person name="Suryawanshi P."/>
            <person name="Krishnaraj P.U."/>
            <person name="Arun Y.P."/>
            <person name="Suryawanshi M.P."/>
            <person name="Rakshit O."/>
        </authorList>
    </citation>
    <scope>NUCLEOTIDE SEQUENCE [LARGE SCALE GENOMIC DNA]</scope>
    <source>
        <strain evidence="3 4">AUDT626</strain>
    </source>
</reference>
<evidence type="ECO:0000256" key="1">
    <source>
        <dbReference type="SAM" id="SignalP"/>
    </source>
</evidence>
<dbReference type="SUPFAM" id="SSF51110">
    <property type="entry name" value="alpha-D-mannose-specific plant lectins"/>
    <property type="match status" value="1"/>
</dbReference>
<dbReference type="PROSITE" id="PS50927">
    <property type="entry name" value="BULB_LECTIN"/>
    <property type="match status" value="1"/>
</dbReference>
<feature type="chain" id="PRO_5045459574" description="Bulb-type lectin domain-containing protein" evidence="1">
    <location>
        <begin position="30"/>
        <end position="151"/>
    </location>
</feature>
<proteinExistence type="predicted"/>
<protein>
    <recommendedName>
        <fullName evidence="2">Bulb-type lectin domain-containing protein</fullName>
    </recommendedName>
</protein>
<dbReference type="InterPro" id="IPR001480">
    <property type="entry name" value="Bulb-type_lectin_dom"/>
</dbReference>
<organism evidence="3 4">
    <name type="scientific">Streptomyces racemochromogenes</name>
    <dbReference type="NCBI Taxonomy" id="67353"/>
    <lineage>
        <taxon>Bacteria</taxon>
        <taxon>Bacillati</taxon>
        <taxon>Actinomycetota</taxon>
        <taxon>Actinomycetes</taxon>
        <taxon>Kitasatosporales</taxon>
        <taxon>Streptomycetaceae</taxon>
        <taxon>Streptomyces</taxon>
    </lineage>
</organism>
<accession>A0ABW7PB57</accession>
<comment type="caution">
    <text evidence="3">The sequence shown here is derived from an EMBL/GenBank/DDBJ whole genome shotgun (WGS) entry which is preliminary data.</text>
</comment>
<dbReference type="Gene3D" id="2.90.10.10">
    <property type="entry name" value="Bulb-type lectin domain"/>
    <property type="match status" value="2"/>
</dbReference>
<dbReference type="SMART" id="SM00108">
    <property type="entry name" value="B_lectin"/>
    <property type="match status" value="1"/>
</dbReference>
<dbReference type="Proteomes" id="UP001610631">
    <property type="component" value="Unassembled WGS sequence"/>
</dbReference>
<evidence type="ECO:0000313" key="4">
    <source>
        <dbReference type="Proteomes" id="UP001610631"/>
    </source>
</evidence>
<feature type="domain" description="Bulb-type lectin" evidence="2">
    <location>
        <begin position="42"/>
        <end position="149"/>
    </location>
</feature>